<dbReference type="InterPro" id="IPR003594">
    <property type="entry name" value="HATPase_dom"/>
</dbReference>
<dbReference type="SUPFAM" id="SSF47384">
    <property type="entry name" value="Homodimeric domain of signal transducing histidine kinase"/>
    <property type="match status" value="1"/>
</dbReference>
<evidence type="ECO:0000259" key="11">
    <source>
        <dbReference type="PROSITE" id="PS50109"/>
    </source>
</evidence>
<dbReference type="Gene3D" id="3.30.565.10">
    <property type="entry name" value="Histidine kinase-like ATPase, C-terminal domain"/>
    <property type="match status" value="2"/>
</dbReference>
<evidence type="ECO:0000259" key="12">
    <source>
        <dbReference type="PROSITE" id="PS50110"/>
    </source>
</evidence>
<accession>A0ABS4IVF3</accession>
<evidence type="ECO:0000313" key="13">
    <source>
        <dbReference type="EMBL" id="MBP1991572.1"/>
    </source>
</evidence>
<dbReference type="PROSITE" id="PS50109">
    <property type="entry name" value="HIS_KIN"/>
    <property type="match status" value="2"/>
</dbReference>
<dbReference type="Pfam" id="PF06580">
    <property type="entry name" value="His_kinase"/>
    <property type="match status" value="1"/>
</dbReference>
<feature type="domain" description="Histidine kinase" evidence="11">
    <location>
        <begin position="456"/>
        <end position="674"/>
    </location>
</feature>
<feature type="transmembrane region" description="Helical" evidence="10">
    <location>
        <begin position="296"/>
        <end position="316"/>
    </location>
</feature>
<dbReference type="InterPro" id="IPR010559">
    <property type="entry name" value="Sig_transdc_His_kin_internal"/>
</dbReference>
<dbReference type="Pfam" id="PF07695">
    <property type="entry name" value="7TMR-DISM_7TM"/>
    <property type="match status" value="1"/>
</dbReference>
<evidence type="ECO:0000256" key="1">
    <source>
        <dbReference type="ARBA" id="ARBA00000085"/>
    </source>
</evidence>
<dbReference type="Pfam" id="PF00072">
    <property type="entry name" value="Response_reg"/>
    <property type="match status" value="1"/>
</dbReference>
<proteinExistence type="predicted"/>
<comment type="catalytic activity">
    <reaction evidence="1">
        <text>ATP + protein L-histidine = ADP + protein N-phospho-L-histidine.</text>
        <dbReference type="EC" id="2.7.13.3"/>
    </reaction>
</comment>
<dbReference type="CDD" id="cd17574">
    <property type="entry name" value="REC_OmpR"/>
    <property type="match status" value="1"/>
</dbReference>
<keyword evidence="10" id="KW-1133">Transmembrane helix</keyword>
<dbReference type="Pfam" id="PF00512">
    <property type="entry name" value="HisKA"/>
    <property type="match status" value="1"/>
</dbReference>
<dbReference type="CDD" id="cd16922">
    <property type="entry name" value="HATPase_EvgS-ArcB-TorS-like"/>
    <property type="match status" value="1"/>
</dbReference>
<feature type="transmembrane region" description="Helical" evidence="10">
    <location>
        <begin position="328"/>
        <end position="346"/>
    </location>
</feature>
<dbReference type="InterPro" id="IPR008979">
    <property type="entry name" value="Galactose-bd-like_sf"/>
</dbReference>
<evidence type="ECO:0000256" key="3">
    <source>
        <dbReference type="ARBA" id="ARBA00022553"/>
    </source>
</evidence>
<dbReference type="InterPro" id="IPR036097">
    <property type="entry name" value="HisK_dim/P_sf"/>
</dbReference>
<gene>
    <name evidence="13" type="ORF">J2Z66_003179</name>
</gene>
<keyword evidence="4" id="KW-0808">Transferase</keyword>
<evidence type="ECO:0000256" key="4">
    <source>
        <dbReference type="ARBA" id="ARBA00022679"/>
    </source>
</evidence>
<dbReference type="InterPro" id="IPR003661">
    <property type="entry name" value="HisK_dim/P_dom"/>
</dbReference>
<dbReference type="GO" id="GO:0016301">
    <property type="term" value="F:kinase activity"/>
    <property type="evidence" value="ECO:0007669"/>
    <property type="project" value="UniProtKB-KW"/>
</dbReference>
<dbReference type="InterPro" id="IPR011006">
    <property type="entry name" value="CheY-like_superfamily"/>
</dbReference>
<feature type="transmembrane region" description="Helical" evidence="10">
    <location>
        <begin position="259"/>
        <end position="276"/>
    </location>
</feature>
<comment type="caution">
    <text evidence="13">The sequence shown here is derived from an EMBL/GenBank/DDBJ whole genome shotgun (WGS) entry which is preliminary data.</text>
</comment>
<keyword evidence="7" id="KW-0067">ATP-binding</keyword>
<dbReference type="Gene3D" id="2.60.120.260">
    <property type="entry name" value="Galactose-binding domain-like"/>
    <property type="match status" value="1"/>
</dbReference>
<evidence type="ECO:0000256" key="7">
    <source>
        <dbReference type="ARBA" id="ARBA00022840"/>
    </source>
</evidence>
<evidence type="ECO:0000256" key="6">
    <source>
        <dbReference type="ARBA" id="ARBA00022777"/>
    </source>
</evidence>
<feature type="domain" description="Response regulatory" evidence="12">
    <location>
        <begin position="721"/>
        <end position="837"/>
    </location>
</feature>
<dbReference type="InterPro" id="IPR005467">
    <property type="entry name" value="His_kinase_dom"/>
</dbReference>
<dbReference type="RefSeq" id="WP_245375568.1">
    <property type="nucleotide sequence ID" value="NZ_JAGGLB010000009.1"/>
</dbReference>
<dbReference type="SUPFAM" id="SSF49785">
    <property type="entry name" value="Galactose-binding domain-like"/>
    <property type="match status" value="1"/>
</dbReference>
<dbReference type="SUPFAM" id="SSF52172">
    <property type="entry name" value="CheY-like"/>
    <property type="match status" value="1"/>
</dbReference>
<organism evidence="13 14">
    <name type="scientific">Paenibacillus eucommiae</name>
    <dbReference type="NCBI Taxonomy" id="1355755"/>
    <lineage>
        <taxon>Bacteria</taxon>
        <taxon>Bacillati</taxon>
        <taxon>Bacillota</taxon>
        <taxon>Bacilli</taxon>
        <taxon>Bacillales</taxon>
        <taxon>Paenibacillaceae</taxon>
        <taxon>Paenibacillus</taxon>
    </lineage>
</organism>
<feature type="transmembrane region" description="Helical" evidence="10">
    <location>
        <begin position="381"/>
        <end position="399"/>
    </location>
</feature>
<feature type="domain" description="Histidine kinase" evidence="11">
    <location>
        <begin position="858"/>
        <end position="1050"/>
    </location>
</feature>
<dbReference type="InterPro" id="IPR001789">
    <property type="entry name" value="Sig_transdc_resp-reg_receiver"/>
</dbReference>
<dbReference type="SMART" id="SM00448">
    <property type="entry name" value="REC"/>
    <property type="match status" value="1"/>
</dbReference>
<reference evidence="13 14" key="1">
    <citation type="submission" date="2021-03" db="EMBL/GenBank/DDBJ databases">
        <title>Genomic Encyclopedia of Type Strains, Phase IV (KMG-IV): sequencing the most valuable type-strain genomes for metagenomic binning, comparative biology and taxonomic classification.</title>
        <authorList>
            <person name="Goeker M."/>
        </authorList>
    </citation>
    <scope>NUCLEOTIDE SEQUENCE [LARGE SCALE GENOMIC DNA]</scope>
    <source>
        <strain evidence="13 14">DSM 26048</strain>
    </source>
</reference>
<dbReference type="PANTHER" id="PTHR43547:SF2">
    <property type="entry name" value="HYBRID SIGNAL TRANSDUCTION HISTIDINE KINASE C"/>
    <property type="match status" value="1"/>
</dbReference>
<dbReference type="Proteomes" id="UP001519287">
    <property type="component" value="Unassembled WGS sequence"/>
</dbReference>
<dbReference type="PRINTS" id="PR00344">
    <property type="entry name" value="BCTRLSENSOR"/>
</dbReference>
<dbReference type="SUPFAM" id="SSF55874">
    <property type="entry name" value="ATPase domain of HSP90 chaperone/DNA topoisomerase II/histidine kinase"/>
    <property type="match status" value="2"/>
</dbReference>
<keyword evidence="14" id="KW-1185">Reference proteome</keyword>
<keyword evidence="10" id="KW-0472">Membrane</keyword>
<dbReference type="InterPro" id="IPR011623">
    <property type="entry name" value="7TMR_DISM_rcpt_extracell_dom1"/>
</dbReference>
<protein>
    <recommendedName>
        <fullName evidence="2">histidine kinase</fullName>
        <ecNumber evidence="2">2.7.13.3</ecNumber>
    </recommendedName>
</protein>
<feature type="modified residue" description="4-aspartylphosphate" evidence="9">
    <location>
        <position position="770"/>
    </location>
</feature>
<keyword evidence="3 9" id="KW-0597">Phosphoprotein</keyword>
<dbReference type="Gene3D" id="3.40.50.2300">
    <property type="match status" value="1"/>
</dbReference>
<keyword evidence="8" id="KW-0902">Two-component regulatory system</keyword>
<feature type="transmembrane region" description="Helical" evidence="10">
    <location>
        <begin position="352"/>
        <end position="374"/>
    </location>
</feature>
<dbReference type="PANTHER" id="PTHR43547">
    <property type="entry name" value="TWO-COMPONENT HISTIDINE KINASE"/>
    <property type="match status" value="1"/>
</dbReference>
<dbReference type="CDD" id="cd00082">
    <property type="entry name" value="HisKA"/>
    <property type="match status" value="1"/>
</dbReference>
<dbReference type="InterPro" id="IPR004358">
    <property type="entry name" value="Sig_transdc_His_kin-like_C"/>
</dbReference>
<evidence type="ECO:0000256" key="10">
    <source>
        <dbReference type="SAM" id="Phobius"/>
    </source>
</evidence>
<dbReference type="Gene3D" id="1.10.287.130">
    <property type="match status" value="1"/>
</dbReference>
<keyword evidence="5" id="KW-0547">Nucleotide-binding</keyword>
<evidence type="ECO:0000256" key="2">
    <source>
        <dbReference type="ARBA" id="ARBA00012438"/>
    </source>
</evidence>
<dbReference type="SMART" id="SM00387">
    <property type="entry name" value="HATPase_c"/>
    <property type="match status" value="2"/>
</dbReference>
<dbReference type="PROSITE" id="PS50110">
    <property type="entry name" value="RESPONSE_REGULATORY"/>
    <property type="match status" value="1"/>
</dbReference>
<feature type="transmembrane region" description="Helical" evidence="10">
    <location>
        <begin position="234"/>
        <end position="252"/>
    </location>
</feature>
<keyword evidence="6 13" id="KW-0418">Kinase</keyword>
<dbReference type="EMBL" id="JAGGLB010000009">
    <property type="protein sequence ID" value="MBP1991572.1"/>
    <property type="molecule type" value="Genomic_DNA"/>
</dbReference>
<dbReference type="SMART" id="SM00388">
    <property type="entry name" value="HisKA"/>
    <property type="match status" value="1"/>
</dbReference>
<feature type="transmembrane region" description="Helical" evidence="10">
    <location>
        <begin position="405"/>
        <end position="426"/>
    </location>
</feature>
<sequence>MLSNGAGRDLTFFVEIYTIMMIKRKIFFTIGVFFLLLTSVRLLWIMLPALPDHPQAVQGQLDLRNWDFTKESAIPLNGQWEFYPHLFLMPNSGHPAPIPDERELIQVPGKWNNSLSPEKNSTFGYGSYRIRMLIQPEAKQIYSIRVPSVPSSSELYVNGQLLAKSGQPASSANLYTPRNVPYTVSFTTDRNEIEIILHVANYDDRIMGGIVWPIKFGSERAISKTVSFSTGSQMAVFLILLMHSLYAFFLYFLGSRQKALLYFSLLINCAIITLLIDDDRLLLTWLPISFEWCLKLYYLSFLGVALFIFKYTCLLLPQYANLKGLRAYTALAAVYSIIVLFTPVKYVMLTDAIHTLFVLIPFFIVPVLSFRAVLKGNEDAIYLLLGMTGITTNVVWGAIKNTGWMEMGFYPLDIIACFVALALFWFKRYLRSSAQTAELAGQLLEADKRKDDFLLNTSHELRNPLHGMMSIAQTIISSDNRYDEDTNRKNMELLISVGRRMSYMLNDLVDLTRLKESRIQLHVAPLRLQTVASGVIDMIRFMTGDKSVRLINSVPAAFPPVMADENRLIQILFNLLHNAVKFTHEGTITIEAQIKDGIAVILITDTGTGIDEKTKLRIFEPYDQGNLDRTLSASGLGLGLSISKQLVELHQGTITVTSTPGQGSVFAFTLPVSDAPLQQEAAVPALLSQTYSEMAVSLASMSSLTPTSSKPSSILAADNPSILIVDDDPLNLSILVNVLSLERYDIVKANSGREALSLLDSRAWDLIITDVMMPQMSGYELTRAIRERFPVTELPILLLTARNRPEDIDTGFVAGANDYVIKPVDAVELKSRVRALTGIKKSIRERLRMEAAWLQAQIQPHFLYNTLNSIAALSEIDTTRMRALLDAFAEYLRSSFDFLNSDQVVPLEHELNLVRSYLYIEKERFEERLQVTWEVNESLLLQLRLLPLSIQPLVENAVRHGILMRIQGGTIHIRITDFEDYAEISVKDDGVGMDELTIRHLLDSRRSNRKSGIGLRNTDQRLKQLYGKGLQIESSPDKGTTVTFMVKKLEP</sequence>
<dbReference type="EC" id="2.7.13.3" evidence="2"/>
<dbReference type="Pfam" id="PF02518">
    <property type="entry name" value="HATPase_c"/>
    <property type="match status" value="2"/>
</dbReference>
<name>A0ABS4IVF3_9BACL</name>
<feature type="transmembrane region" description="Helical" evidence="10">
    <location>
        <begin position="26"/>
        <end position="47"/>
    </location>
</feature>
<keyword evidence="10" id="KW-0812">Transmembrane</keyword>
<evidence type="ECO:0000256" key="9">
    <source>
        <dbReference type="PROSITE-ProRule" id="PRU00169"/>
    </source>
</evidence>
<evidence type="ECO:0000256" key="5">
    <source>
        <dbReference type="ARBA" id="ARBA00022741"/>
    </source>
</evidence>
<dbReference type="InterPro" id="IPR036890">
    <property type="entry name" value="HATPase_C_sf"/>
</dbReference>
<evidence type="ECO:0000256" key="8">
    <source>
        <dbReference type="ARBA" id="ARBA00023012"/>
    </source>
</evidence>
<evidence type="ECO:0000313" key="14">
    <source>
        <dbReference type="Proteomes" id="UP001519287"/>
    </source>
</evidence>